<proteinExistence type="predicted"/>
<evidence type="ECO:0000256" key="1">
    <source>
        <dbReference type="SAM" id="Phobius"/>
    </source>
</evidence>
<reference evidence="2 3" key="1">
    <citation type="submission" date="2019-10" db="EMBL/GenBank/DDBJ databases">
        <authorList>
            <person name="Karimi E."/>
        </authorList>
    </citation>
    <scope>NUCLEOTIDE SEQUENCE [LARGE SCALE GENOMIC DNA]</scope>
    <source>
        <strain evidence="2">Bacillus sp. 348</strain>
    </source>
</reference>
<sequence length="203" mass="23189">MIFIIGIVIAFIVAILGFTVFVDVGNGLGTAFSIIGGMVILFIAGRLQRKKEKNDPNILLDKMMMLFHEDGFQSSTYIFSQNVDKGFAIDDERKKMRFITRQPGGSSQKFRFEVTELSLKELKQVDVLEDGKPIEHSTESDNNEEISTLQLRLTMNDQEASTITITFLQFDVPVRKSTAEYLIERENLEEIYHQINSMMKSVY</sequence>
<dbReference type="RefSeq" id="WP_159159567.1">
    <property type="nucleotide sequence ID" value="NZ_CP194738.1"/>
</dbReference>
<feature type="transmembrane region" description="Helical" evidence="1">
    <location>
        <begin position="5"/>
        <end position="22"/>
    </location>
</feature>
<gene>
    <name evidence="2" type="ORF">BACI348_40342</name>
</gene>
<organism evidence="2 3">
    <name type="scientific">Bacillus altitudinis</name>
    <dbReference type="NCBI Taxonomy" id="293387"/>
    <lineage>
        <taxon>Bacteria</taxon>
        <taxon>Bacillati</taxon>
        <taxon>Bacillota</taxon>
        <taxon>Bacilli</taxon>
        <taxon>Bacillales</taxon>
        <taxon>Bacillaceae</taxon>
        <taxon>Bacillus</taxon>
    </lineage>
</organism>
<dbReference type="Proteomes" id="UP000433089">
    <property type="component" value="Unassembled WGS sequence"/>
</dbReference>
<name>A0A653PDG3_BACAB</name>
<keyword evidence="1" id="KW-0472">Membrane</keyword>
<keyword evidence="1" id="KW-0812">Transmembrane</keyword>
<protein>
    <submittedName>
        <fullName evidence="2">Uncharacterized protein</fullName>
    </submittedName>
</protein>
<accession>A0A653PDG3</accession>
<feature type="transmembrane region" description="Helical" evidence="1">
    <location>
        <begin position="28"/>
        <end position="47"/>
    </location>
</feature>
<evidence type="ECO:0000313" key="2">
    <source>
        <dbReference type="EMBL" id="VXB27774.1"/>
    </source>
</evidence>
<dbReference type="EMBL" id="CABWLH010000009">
    <property type="protein sequence ID" value="VXB27774.1"/>
    <property type="molecule type" value="Genomic_DNA"/>
</dbReference>
<dbReference type="AlphaFoldDB" id="A0A653PDG3"/>
<keyword evidence="1" id="KW-1133">Transmembrane helix</keyword>
<evidence type="ECO:0000313" key="3">
    <source>
        <dbReference type="Proteomes" id="UP000433089"/>
    </source>
</evidence>